<dbReference type="PROSITE" id="PS50082">
    <property type="entry name" value="WD_REPEATS_2"/>
    <property type="match status" value="6"/>
</dbReference>
<dbReference type="GO" id="GO:1990234">
    <property type="term" value="C:transferase complex"/>
    <property type="evidence" value="ECO:0007669"/>
    <property type="project" value="UniProtKB-ARBA"/>
</dbReference>
<dbReference type="SUPFAM" id="SSF50978">
    <property type="entry name" value="WD40 repeat-like"/>
    <property type="match status" value="1"/>
</dbReference>
<evidence type="ECO:0000313" key="5">
    <source>
        <dbReference type="EMBL" id="KIM34044.1"/>
    </source>
</evidence>
<feature type="region of interest" description="Disordered" evidence="4">
    <location>
        <begin position="161"/>
        <end position="182"/>
    </location>
</feature>
<name>A0A0C3BPM2_SERVB</name>
<feature type="repeat" description="WD" evidence="3">
    <location>
        <begin position="308"/>
        <end position="349"/>
    </location>
</feature>
<dbReference type="HOGENOM" id="CLU_012350_0_0_1"/>
<dbReference type="PROSITE" id="PS50294">
    <property type="entry name" value="WD_REPEATS_REGION"/>
    <property type="match status" value="5"/>
</dbReference>
<dbReference type="SMART" id="SM00320">
    <property type="entry name" value="WD40"/>
    <property type="match status" value="7"/>
</dbReference>
<dbReference type="InterPro" id="IPR020472">
    <property type="entry name" value="WD40_PAC1"/>
</dbReference>
<evidence type="ECO:0000256" key="3">
    <source>
        <dbReference type="PROSITE-ProRule" id="PRU00221"/>
    </source>
</evidence>
<feature type="repeat" description="WD" evidence="3">
    <location>
        <begin position="350"/>
        <end position="389"/>
    </location>
</feature>
<sequence>MSQAILAPFTGVTGATTRNDHSTKILTGLAPSIMTPRMIQAAASSPRTSQGRSFTSSGISPKVDFNKLGRAPLRLTFQRRVTSEDLEILESTPDLLMTPIPEAEGVAKEVSLLKGFNATIPSSEQGKVRRRKMRNIELDDGDEHGPKFLGSQTRGMLAETAHNQSGDEEHGTVRKNRKATRKSGDALMASKFLGKEELNRQRKEIVQDKENLHVRKRLAQAEIEEIIHKVEALDAIRLRLEEDLLRIQEEELELDDELEGVEEQGEFEAKSGHAGTTENWRSSRRRKGPAFLPSEHDDLPRGVAFMTLASHNGPVTALDFSEPYGLLVTASQDESTRLWDLTSGEELAFLRGHTGVVKSLQVEGNSCVTGGSDNTLRVWDLRAVEEEEDALNQTFIGSSAVSSPRSTLPSIPDGEGEEGEDAAVFVERPRSHPASGSRPRGCIRTLEGHSKAVSALYFEESCLVSGASDKTIRQWDINTGQCVLTMDILWAISHPHPQPKQSSRNAAFTVPGLPGASLLSAASNTFSFPSPPAADGSWDMYLDFVGGVQFWGYALVSGSGDGAVRMWDMRTGQAHRTLVGHTAPVTCVQFDELHIVSGSLDKTVRIWDLRTGGIAETLRYDYPVSSIQFDSRKIVSCTGENAIKVYNRTTMQHSTLTTNGHTQPAERLRYMDRYLISGARDATVKVWSI</sequence>
<evidence type="ECO:0000256" key="2">
    <source>
        <dbReference type="ARBA" id="ARBA00022737"/>
    </source>
</evidence>
<feature type="compositionally biased region" description="Polar residues" evidence="4">
    <location>
        <begin position="400"/>
        <end position="409"/>
    </location>
</feature>
<dbReference type="InterPro" id="IPR015943">
    <property type="entry name" value="WD40/YVTN_repeat-like_dom_sf"/>
</dbReference>
<organism evidence="5 6">
    <name type="scientific">Serendipita vermifera MAFF 305830</name>
    <dbReference type="NCBI Taxonomy" id="933852"/>
    <lineage>
        <taxon>Eukaryota</taxon>
        <taxon>Fungi</taxon>
        <taxon>Dikarya</taxon>
        <taxon>Basidiomycota</taxon>
        <taxon>Agaricomycotina</taxon>
        <taxon>Agaricomycetes</taxon>
        <taxon>Sebacinales</taxon>
        <taxon>Serendipitaceae</taxon>
        <taxon>Serendipita</taxon>
    </lineage>
</organism>
<dbReference type="PANTHER" id="PTHR22847:SF637">
    <property type="entry name" value="WD REPEAT DOMAIN 5B"/>
    <property type="match status" value="1"/>
</dbReference>
<dbReference type="GO" id="GO:0005634">
    <property type="term" value="C:nucleus"/>
    <property type="evidence" value="ECO:0007669"/>
    <property type="project" value="TreeGrafter"/>
</dbReference>
<dbReference type="InterPro" id="IPR019775">
    <property type="entry name" value="WD40_repeat_CS"/>
</dbReference>
<gene>
    <name evidence="5" type="ORF">M408DRAFT_325576</name>
</gene>
<dbReference type="PANTHER" id="PTHR22847">
    <property type="entry name" value="WD40 REPEAT PROTEIN"/>
    <property type="match status" value="1"/>
</dbReference>
<keyword evidence="2" id="KW-0677">Repeat</keyword>
<dbReference type="PRINTS" id="PR00320">
    <property type="entry name" value="GPROTEINBRPT"/>
</dbReference>
<feature type="repeat" description="WD" evidence="3">
    <location>
        <begin position="555"/>
        <end position="577"/>
    </location>
</feature>
<feature type="repeat" description="WD" evidence="3">
    <location>
        <begin position="578"/>
        <end position="617"/>
    </location>
</feature>
<dbReference type="STRING" id="933852.A0A0C3BPM2"/>
<dbReference type="AlphaFoldDB" id="A0A0C3BPM2"/>
<dbReference type="PROSITE" id="PS00678">
    <property type="entry name" value="WD_REPEATS_1"/>
    <property type="match status" value="4"/>
</dbReference>
<feature type="region of interest" description="Disordered" evidence="4">
    <location>
        <begin position="263"/>
        <end position="295"/>
    </location>
</feature>
<accession>A0A0C3BPM2</accession>
<reference evidence="5 6" key="1">
    <citation type="submission" date="2014-04" db="EMBL/GenBank/DDBJ databases">
        <authorList>
            <consortium name="DOE Joint Genome Institute"/>
            <person name="Kuo A."/>
            <person name="Zuccaro A."/>
            <person name="Kohler A."/>
            <person name="Nagy L.G."/>
            <person name="Floudas D."/>
            <person name="Copeland A."/>
            <person name="Barry K.W."/>
            <person name="Cichocki N."/>
            <person name="Veneault-Fourrey C."/>
            <person name="LaButti K."/>
            <person name="Lindquist E.A."/>
            <person name="Lipzen A."/>
            <person name="Lundell T."/>
            <person name="Morin E."/>
            <person name="Murat C."/>
            <person name="Sun H."/>
            <person name="Tunlid A."/>
            <person name="Henrissat B."/>
            <person name="Grigoriev I.V."/>
            <person name="Hibbett D.S."/>
            <person name="Martin F."/>
            <person name="Nordberg H.P."/>
            <person name="Cantor M.N."/>
            <person name="Hua S.X."/>
        </authorList>
    </citation>
    <scope>NUCLEOTIDE SEQUENCE [LARGE SCALE GENOMIC DNA]</scope>
    <source>
        <strain evidence="5 6">MAFF 305830</strain>
    </source>
</reference>
<feature type="region of interest" description="Disordered" evidence="4">
    <location>
        <begin position="400"/>
        <end position="420"/>
    </location>
</feature>
<evidence type="ECO:0000256" key="4">
    <source>
        <dbReference type="SAM" id="MobiDB-lite"/>
    </source>
</evidence>
<feature type="repeat" description="WD" evidence="3">
    <location>
        <begin position="658"/>
        <end position="689"/>
    </location>
</feature>
<proteinExistence type="predicted"/>
<dbReference type="CDD" id="cd00200">
    <property type="entry name" value="WD40"/>
    <property type="match status" value="1"/>
</dbReference>
<dbReference type="OrthoDB" id="496at2759"/>
<evidence type="ECO:0000256" key="1">
    <source>
        <dbReference type="ARBA" id="ARBA00022574"/>
    </source>
</evidence>
<dbReference type="Gene3D" id="2.130.10.10">
    <property type="entry name" value="YVTN repeat-like/Quinoprotein amine dehydrogenase"/>
    <property type="match status" value="3"/>
</dbReference>
<keyword evidence="1 3" id="KW-0853">WD repeat</keyword>
<feature type="repeat" description="WD" evidence="3">
    <location>
        <begin position="446"/>
        <end position="485"/>
    </location>
</feature>
<evidence type="ECO:0000313" key="6">
    <source>
        <dbReference type="Proteomes" id="UP000054097"/>
    </source>
</evidence>
<dbReference type="InterPro" id="IPR001680">
    <property type="entry name" value="WD40_rpt"/>
</dbReference>
<keyword evidence="6" id="KW-1185">Reference proteome</keyword>
<dbReference type="Proteomes" id="UP000054097">
    <property type="component" value="Unassembled WGS sequence"/>
</dbReference>
<protein>
    <submittedName>
        <fullName evidence="5">Uncharacterized protein</fullName>
    </submittedName>
</protein>
<dbReference type="Gene3D" id="6.10.280.220">
    <property type="match status" value="1"/>
</dbReference>
<reference evidence="6" key="2">
    <citation type="submission" date="2015-01" db="EMBL/GenBank/DDBJ databases">
        <title>Evolutionary Origins and Diversification of the Mycorrhizal Mutualists.</title>
        <authorList>
            <consortium name="DOE Joint Genome Institute"/>
            <consortium name="Mycorrhizal Genomics Consortium"/>
            <person name="Kohler A."/>
            <person name="Kuo A."/>
            <person name="Nagy L.G."/>
            <person name="Floudas D."/>
            <person name="Copeland A."/>
            <person name="Barry K.W."/>
            <person name="Cichocki N."/>
            <person name="Veneault-Fourrey C."/>
            <person name="LaButti K."/>
            <person name="Lindquist E.A."/>
            <person name="Lipzen A."/>
            <person name="Lundell T."/>
            <person name="Morin E."/>
            <person name="Murat C."/>
            <person name="Riley R."/>
            <person name="Ohm R."/>
            <person name="Sun H."/>
            <person name="Tunlid A."/>
            <person name="Henrissat B."/>
            <person name="Grigoriev I.V."/>
            <person name="Hibbett D.S."/>
            <person name="Martin F."/>
        </authorList>
    </citation>
    <scope>NUCLEOTIDE SEQUENCE [LARGE SCALE GENOMIC DNA]</scope>
    <source>
        <strain evidence="6">MAFF 305830</strain>
    </source>
</reference>
<dbReference type="InterPro" id="IPR036322">
    <property type="entry name" value="WD40_repeat_dom_sf"/>
</dbReference>
<dbReference type="EMBL" id="KN824277">
    <property type="protein sequence ID" value="KIM34044.1"/>
    <property type="molecule type" value="Genomic_DNA"/>
</dbReference>
<dbReference type="Pfam" id="PF00400">
    <property type="entry name" value="WD40"/>
    <property type="match status" value="5"/>
</dbReference>